<feature type="compositionally biased region" description="Basic and acidic residues" evidence="1">
    <location>
        <begin position="439"/>
        <end position="456"/>
    </location>
</feature>
<dbReference type="AlphaFoldDB" id="A0A8H6UJB8"/>
<feature type="region of interest" description="Disordered" evidence="1">
    <location>
        <begin position="130"/>
        <end position="149"/>
    </location>
</feature>
<evidence type="ECO:0000256" key="1">
    <source>
        <dbReference type="SAM" id="MobiDB-lite"/>
    </source>
</evidence>
<feature type="compositionally biased region" description="Polar residues" evidence="1">
    <location>
        <begin position="392"/>
        <end position="417"/>
    </location>
</feature>
<proteinExistence type="predicted"/>
<dbReference type="EMBL" id="JACBAD010001804">
    <property type="protein sequence ID" value="KAF7133854.1"/>
    <property type="molecule type" value="Genomic_DNA"/>
</dbReference>
<dbReference type="Pfam" id="PF22936">
    <property type="entry name" value="Pol_BBD"/>
    <property type="match status" value="1"/>
</dbReference>
<feature type="region of interest" description="Disordered" evidence="1">
    <location>
        <begin position="1"/>
        <end position="91"/>
    </location>
</feature>
<feature type="domain" description="Retrovirus-related Pol polyprotein from transposon TNT 1-94-like beta-barrel" evidence="2">
    <location>
        <begin position="474"/>
        <end position="553"/>
    </location>
</feature>
<feature type="region of interest" description="Disordered" evidence="1">
    <location>
        <begin position="359"/>
        <end position="467"/>
    </location>
</feature>
<name>A0A8H6UJB8_9EURO</name>
<protein>
    <recommendedName>
        <fullName evidence="2">Retrovirus-related Pol polyprotein from transposon TNT 1-94-like beta-barrel domain-containing protein</fullName>
    </recommendedName>
</protein>
<reference evidence="3" key="1">
    <citation type="submission" date="2020-06" db="EMBL/GenBank/DDBJ databases">
        <title>Draft genome sequences of strains closely related to Aspergillus parafelis and Aspergillus hiratsukae.</title>
        <authorList>
            <person name="Dos Santos R.A.C."/>
            <person name="Rivero-Menendez O."/>
            <person name="Steenwyk J.L."/>
            <person name="Mead M.E."/>
            <person name="Goldman G.H."/>
            <person name="Alastruey-Izquierdo A."/>
            <person name="Rokas A."/>
        </authorList>
    </citation>
    <scope>NUCLEOTIDE SEQUENCE</scope>
    <source>
        <strain evidence="3">CNM-CM5793</strain>
    </source>
</reference>
<accession>A0A8H6UJB8</accession>
<organism evidence="3 4">
    <name type="scientific">Aspergillus hiratsukae</name>
    <dbReference type="NCBI Taxonomy" id="1194566"/>
    <lineage>
        <taxon>Eukaryota</taxon>
        <taxon>Fungi</taxon>
        <taxon>Dikarya</taxon>
        <taxon>Ascomycota</taxon>
        <taxon>Pezizomycotina</taxon>
        <taxon>Eurotiomycetes</taxon>
        <taxon>Eurotiomycetidae</taxon>
        <taxon>Eurotiales</taxon>
        <taxon>Aspergillaceae</taxon>
        <taxon>Aspergillus</taxon>
        <taxon>Aspergillus subgen. Fumigati</taxon>
    </lineage>
</organism>
<dbReference type="OrthoDB" id="4508254at2759"/>
<evidence type="ECO:0000259" key="2">
    <source>
        <dbReference type="Pfam" id="PF22936"/>
    </source>
</evidence>
<gene>
    <name evidence="3" type="ORF">CNMCM5793_005266</name>
</gene>
<keyword evidence="4" id="KW-1185">Reference proteome</keyword>
<evidence type="ECO:0000313" key="3">
    <source>
        <dbReference type="EMBL" id="KAF7133854.1"/>
    </source>
</evidence>
<feature type="compositionally biased region" description="Low complexity" evidence="1">
    <location>
        <begin position="130"/>
        <end position="144"/>
    </location>
</feature>
<dbReference type="Proteomes" id="UP000630445">
    <property type="component" value="Unassembled WGS sequence"/>
</dbReference>
<comment type="caution">
    <text evidence="3">The sequence shown here is derived from an EMBL/GenBank/DDBJ whole genome shotgun (WGS) entry which is preliminary data.</text>
</comment>
<feature type="compositionally biased region" description="Polar residues" evidence="1">
    <location>
        <begin position="18"/>
        <end position="38"/>
    </location>
</feature>
<evidence type="ECO:0000313" key="4">
    <source>
        <dbReference type="Proteomes" id="UP000630445"/>
    </source>
</evidence>
<sequence length="594" mass="66723">MAPNTAKGKGKAPAPTVAFSTNTRRTTYEQESPMTPYSRNDGGSVDPGRNYDSDESPEQYEISDSGDARPPDTPARVLSQSLQSHDGRQSPEVLTAETNQNNLILELQQQLAKQGELINKLLQSRIDKSPITSQPQQQTQMMPIRPSQEELAERESERIRKLAKERLSRTCKTILVGRSNYIAWRDAMLMDAHWIEAKHILVNGEKAPPSDATKIEEARWNKQNETLHMRILQSVSSNTHTMIGWQETTKAADLWEQIDTLYGISPAEHRLMTVKSILDLHPQKDHVAMMHDFLRLNAKLKQMKVTADDILHDIFLCTLGNYQASFVRSKLDDFFTNGETKNIDIPNFVEQLAGRAKISEKRTYTPANPQEFKQEDRYRQPPPEKNQKSDNKSNAMNNDTANASSGSRPVTTSNENKSPGRYRYIPGPGDCSCGRGRNPHKEEDCWLKHPEKKPPRDGSTPYAKSASCQSPSEWLLDTAATWNMTPDRAAFSTYKKLDKHKPIEDASGNDMPVAGIGSVMLQTPAGQMEIKNVRYAPEASTSLLSFRQLELQGLDIELVGSAPKHFRVTAANGAYFNAFADPDCHDRKLRPLSH</sequence>
<dbReference type="InterPro" id="IPR054722">
    <property type="entry name" value="PolX-like_BBD"/>
</dbReference>